<dbReference type="Proteomes" id="UP000242310">
    <property type="component" value="Unassembled WGS sequence"/>
</dbReference>
<dbReference type="FunFam" id="3.40.718.10:FF:000028">
    <property type="entry name" value="3-isopropylmalate dehydrogenase"/>
    <property type="match status" value="1"/>
</dbReference>
<comment type="caution">
    <text evidence="19">The sequence shown here is derived from an EMBL/GenBank/DDBJ whole genome shotgun (WGS) entry which is preliminary data.</text>
</comment>
<organism evidence="19 20">
    <name type="scientific">Salsuginibacillus halophilus</name>
    <dbReference type="NCBI Taxonomy" id="517424"/>
    <lineage>
        <taxon>Bacteria</taxon>
        <taxon>Bacillati</taxon>
        <taxon>Bacillota</taxon>
        <taxon>Bacilli</taxon>
        <taxon>Bacillales</taxon>
        <taxon>Bacillaceae</taxon>
        <taxon>Salsuginibacillus</taxon>
    </lineage>
</organism>
<evidence type="ECO:0000259" key="18">
    <source>
        <dbReference type="SMART" id="SM01329"/>
    </source>
</evidence>
<keyword evidence="9 16" id="KW-0028">Amino-acid biosynthesis</keyword>
<keyword evidence="20" id="KW-1185">Reference proteome</keyword>
<feature type="binding site" evidence="16">
    <location>
        <position position="251"/>
    </location>
    <ligand>
        <name>Mg(2+)</name>
        <dbReference type="ChEBI" id="CHEBI:18420"/>
    </ligand>
</feature>
<dbReference type="InterPro" id="IPR019818">
    <property type="entry name" value="IsoCit/isopropylmalate_DH_CS"/>
</dbReference>
<reference evidence="19 20" key="1">
    <citation type="submission" date="2018-03" db="EMBL/GenBank/DDBJ databases">
        <title>Genomic Encyclopedia of Type Strains, Phase III (KMG-III): the genomes of soil and plant-associated and newly described type strains.</title>
        <authorList>
            <person name="Whitman W."/>
        </authorList>
    </citation>
    <scope>NUCLEOTIDE SEQUENCE [LARGE SCALE GENOMIC DNA]</scope>
    <source>
        <strain evidence="19 20">CGMCC 1.07653</strain>
    </source>
</reference>
<proteinExistence type="inferred from homology"/>
<comment type="function">
    <text evidence="15 16 17">Catalyzes the oxidation of 3-carboxy-2-hydroxy-4-methylpentanoate (3-isopropylmalate) to 3-carboxy-4-methyl-2-oxopentanoate. The product decarboxylates to 4-methyl-2 oxopentanoate.</text>
</comment>
<dbReference type="AlphaFoldDB" id="A0A2P8HCQ2"/>
<evidence type="ECO:0000256" key="14">
    <source>
        <dbReference type="ARBA" id="ARBA00023304"/>
    </source>
</evidence>
<evidence type="ECO:0000256" key="8">
    <source>
        <dbReference type="ARBA" id="ARBA00022490"/>
    </source>
</evidence>
<feature type="binding site" evidence="16">
    <location>
        <position position="96"/>
    </location>
    <ligand>
        <name>substrate</name>
    </ligand>
</feature>
<evidence type="ECO:0000256" key="17">
    <source>
        <dbReference type="RuleBase" id="RU004445"/>
    </source>
</evidence>
<accession>A0A2P8HCQ2</accession>
<evidence type="ECO:0000256" key="6">
    <source>
        <dbReference type="ARBA" id="ARBA00011738"/>
    </source>
</evidence>
<evidence type="ECO:0000256" key="13">
    <source>
        <dbReference type="ARBA" id="ARBA00023027"/>
    </source>
</evidence>
<keyword evidence="16" id="KW-0464">Manganese</keyword>
<feature type="binding site" evidence="16">
    <location>
        <position position="106"/>
    </location>
    <ligand>
        <name>substrate</name>
    </ligand>
</feature>
<dbReference type="UniPathway" id="UPA00048">
    <property type="reaction ID" value="UER00072"/>
</dbReference>
<dbReference type="HAMAP" id="MF_01033">
    <property type="entry name" value="LeuB_type1"/>
    <property type="match status" value="1"/>
</dbReference>
<evidence type="ECO:0000313" key="19">
    <source>
        <dbReference type="EMBL" id="PSL44010.1"/>
    </source>
</evidence>
<feature type="domain" description="Isopropylmalate dehydrogenase-like" evidence="18">
    <location>
        <begin position="4"/>
        <end position="352"/>
    </location>
</feature>
<feature type="binding site" evidence="16">
    <location>
        <position position="247"/>
    </location>
    <ligand>
        <name>Mg(2+)</name>
        <dbReference type="ChEBI" id="CHEBI:18420"/>
    </ligand>
</feature>
<feature type="binding site" evidence="16">
    <location>
        <position position="134"/>
    </location>
    <ligand>
        <name>substrate</name>
    </ligand>
</feature>
<dbReference type="GO" id="GO:0000287">
    <property type="term" value="F:magnesium ion binding"/>
    <property type="evidence" value="ECO:0007669"/>
    <property type="project" value="InterPro"/>
</dbReference>
<dbReference type="PANTHER" id="PTHR42979:SF1">
    <property type="entry name" value="3-ISOPROPYLMALATE DEHYDROGENASE"/>
    <property type="match status" value="1"/>
</dbReference>
<protein>
    <recommendedName>
        <fullName evidence="16">3-isopropylmalate dehydrogenase</fullName>
        <ecNumber evidence="16">1.1.1.85</ecNumber>
    </recommendedName>
    <alternativeName>
        <fullName evidence="16">3-IPM-DH</fullName>
    </alternativeName>
    <alternativeName>
        <fullName evidence="16">Beta-IPM dehydrogenase</fullName>
        <shortName evidence="16">IMDH</shortName>
    </alternativeName>
</protein>
<comment type="subcellular location">
    <subcellularLocation>
        <location evidence="3 16">Cytoplasm</location>
    </subcellularLocation>
</comment>
<name>A0A2P8HCQ2_9BACI</name>
<evidence type="ECO:0000256" key="3">
    <source>
        <dbReference type="ARBA" id="ARBA00004496"/>
    </source>
</evidence>
<comment type="catalytic activity">
    <reaction evidence="1 16 17">
        <text>(2R,3S)-3-isopropylmalate + NAD(+) = 4-methyl-2-oxopentanoate + CO2 + NADH</text>
        <dbReference type="Rhea" id="RHEA:32271"/>
        <dbReference type="ChEBI" id="CHEBI:16526"/>
        <dbReference type="ChEBI" id="CHEBI:17865"/>
        <dbReference type="ChEBI" id="CHEBI:35121"/>
        <dbReference type="ChEBI" id="CHEBI:57540"/>
        <dbReference type="ChEBI" id="CHEBI:57945"/>
        <dbReference type="EC" id="1.1.1.85"/>
    </reaction>
</comment>
<evidence type="ECO:0000256" key="11">
    <source>
        <dbReference type="ARBA" id="ARBA00022842"/>
    </source>
</evidence>
<dbReference type="EC" id="1.1.1.85" evidence="16"/>
<feature type="site" description="Important for catalysis" evidence="16">
    <location>
        <position position="191"/>
    </location>
</feature>
<dbReference type="Pfam" id="PF00180">
    <property type="entry name" value="Iso_dh"/>
    <property type="match status" value="1"/>
</dbReference>
<gene>
    <name evidence="16" type="primary">leuB</name>
    <name evidence="19" type="ORF">B0H94_10967</name>
</gene>
<comment type="cofactor">
    <cofactor evidence="16 17">
        <name>Mg(2+)</name>
        <dbReference type="ChEBI" id="CHEBI:18420"/>
    </cofactor>
    <cofactor evidence="16 17">
        <name>Mn(2+)</name>
        <dbReference type="ChEBI" id="CHEBI:29035"/>
    </cofactor>
    <text evidence="16 17">Binds 1 Mg(2+) or Mn(2+) ion per subunit.</text>
</comment>
<evidence type="ECO:0000256" key="16">
    <source>
        <dbReference type="HAMAP-Rule" id="MF_01033"/>
    </source>
</evidence>
<dbReference type="InterPro" id="IPR004429">
    <property type="entry name" value="Isopropylmalate_DH"/>
</dbReference>
<evidence type="ECO:0000313" key="20">
    <source>
        <dbReference type="Proteomes" id="UP000242310"/>
    </source>
</evidence>
<dbReference type="Gene3D" id="3.40.718.10">
    <property type="entry name" value="Isopropylmalate Dehydrogenase"/>
    <property type="match status" value="1"/>
</dbReference>
<evidence type="ECO:0000256" key="2">
    <source>
        <dbReference type="ARBA" id="ARBA00001936"/>
    </source>
</evidence>
<dbReference type="RefSeq" id="WP_106589114.1">
    <property type="nucleotide sequence ID" value="NZ_PYAV01000009.1"/>
</dbReference>
<feature type="binding site" evidence="16">
    <location>
        <position position="223"/>
    </location>
    <ligand>
        <name>substrate</name>
    </ligand>
</feature>
<evidence type="ECO:0000256" key="15">
    <source>
        <dbReference type="ARBA" id="ARBA00023577"/>
    </source>
</evidence>
<dbReference type="InterPro" id="IPR024084">
    <property type="entry name" value="IsoPropMal-DH-like_dom"/>
</dbReference>
<dbReference type="NCBIfam" id="TIGR00169">
    <property type="entry name" value="leuB"/>
    <property type="match status" value="1"/>
</dbReference>
<dbReference type="GO" id="GO:0051287">
    <property type="term" value="F:NAD binding"/>
    <property type="evidence" value="ECO:0007669"/>
    <property type="project" value="InterPro"/>
</dbReference>
<evidence type="ECO:0000256" key="9">
    <source>
        <dbReference type="ARBA" id="ARBA00022605"/>
    </source>
</evidence>
<dbReference type="GO" id="GO:0005829">
    <property type="term" value="C:cytosol"/>
    <property type="evidence" value="ECO:0007669"/>
    <property type="project" value="TreeGrafter"/>
</dbReference>
<dbReference type="PROSITE" id="PS00470">
    <property type="entry name" value="IDH_IMDH"/>
    <property type="match status" value="1"/>
</dbReference>
<keyword evidence="13 16" id="KW-0520">NAD</keyword>
<feature type="site" description="Important for catalysis" evidence="16">
    <location>
        <position position="141"/>
    </location>
</feature>
<evidence type="ECO:0000256" key="7">
    <source>
        <dbReference type="ARBA" id="ARBA00022430"/>
    </source>
</evidence>
<evidence type="ECO:0000256" key="4">
    <source>
        <dbReference type="ARBA" id="ARBA00004762"/>
    </source>
</evidence>
<dbReference type="GO" id="GO:0003862">
    <property type="term" value="F:3-isopropylmalate dehydrogenase activity"/>
    <property type="evidence" value="ECO:0007669"/>
    <property type="project" value="UniProtKB-UniRule"/>
</dbReference>
<keyword evidence="10 16" id="KW-0479">Metal-binding</keyword>
<comment type="cofactor">
    <cofactor evidence="2">
        <name>Mn(2+)</name>
        <dbReference type="ChEBI" id="CHEBI:29035"/>
    </cofactor>
</comment>
<dbReference type="GO" id="GO:0009098">
    <property type="term" value="P:L-leucine biosynthetic process"/>
    <property type="evidence" value="ECO:0007669"/>
    <property type="project" value="UniProtKB-UniRule"/>
</dbReference>
<dbReference type="SUPFAM" id="SSF53659">
    <property type="entry name" value="Isocitrate/Isopropylmalate dehydrogenase-like"/>
    <property type="match status" value="1"/>
</dbReference>
<sequence>MTKQITVLPGDGIGPEVVQAAEKVLRAVGETFNHEFTFQYAPIGGEAIRKHENPLPEATVEACKTADGVLLGAVGHPDFDHLPGSERPEAGLLGIRKALGLFANLRPVSGHESLNDASTLKREVIDGVDLMIVRELTGGLYFGEPKERREAGGEEEAVDTLSYRRSEIERIARQAFELAKVRRSHVTSVDKSNVLETSRLWQEVVEEVAKEFPDVTLEHMLVDNAAMQLIRDPKQFDVMVTENTFGDILSDEASMLTGSLGMLPSASIGSDGPGLYEPVHGTAPDIAGQSKANPLATIASAGMMLKYSFGMIDEAQAVENAVQAVLTEGLRTGDIAGEGEAVATTEEMTEAVVRHVKSS</sequence>
<comment type="caution">
    <text evidence="16">Lacks conserved residue(s) required for the propagation of feature annotation.</text>
</comment>
<dbReference type="OrthoDB" id="9806254at2"/>
<keyword evidence="7 16" id="KW-0432">Leucine biosynthesis</keyword>
<dbReference type="SMART" id="SM01329">
    <property type="entry name" value="Iso_dh"/>
    <property type="match status" value="1"/>
</dbReference>
<keyword evidence="14 16" id="KW-0100">Branched-chain amino acid biosynthesis</keyword>
<evidence type="ECO:0000256" key="12">
    <source>
        <dbReference type="ARBA" id="ARBA00023002"/>
    </source>
</evidence>
<keyword evidence="12 16" id="KW-0560">Oxidoreductase</keyword>
<keyword evidence="11 16" id="KW-0460">Magnesium</keyword>
<keyword evidence="8 16" id="KW-0963">Cytoplasm</keyword>
<evidence type="ECO:0000256" key="10">
    <source>
        <dbReference type="ARBA" id="ARBA00022723"/>
    </source>
</evidence>
<comment type="pathway">
    <text evidence="4 16 17">Amino-acid biosynthesis; L-leucine biosynthesis; L-leucine from 3-methyl-2-oxobutanoate: step 3/4.</text>
</comment>
<evidence type="ECO:0000256" key="1">
    <source>
        <dbReference type="ARBA" id="ARBA00000624"/>
    </source>
</evidence>
<dbReference type="PANTHER" id="PTHR42979">
    <property type="entry name" value="3-ISOPROPYLMALATE DEHYDROGENASE"/>
    <property type="match status" value="1"/>
</dbReference>
<feature type="binding site" evidence="16">
    <location>
        <position position="223"/>
    </location>
    <ligand>
        <name>Mg(2+)</name>
        <dbReference type="ChEBI" id="CHEBI:18420"/>
    </ligand>
</feature>
<evidence type="ECO:0000256" key="5">
    <source>
        <dbReference type="ARBA" id="ARBA00008319"/>
    </source>
</evidence>
<dbReference type="EMBL" id="PYAV01000009">
    <property type="protein sequence ID" value="PSL44010.1"/>
    <property type="molecule type" value="Genomic_DNA"/>
</dbReference>
<comment type="subunit">
    <text evidence="6 16 17">Homodimer.</text>
</comment>
<comment type="similarity">
    <text evidence="5 16">Belongs to the isocitrate and isopropylmalate dehydrogenases family. LeuB type 1 subfamily.</text>
</comment>